<feature type="transmembrane region" description="Helical" evidence="5">
    <location>
        <begin position="107"/>
        <end position="128"/>
    </location>
</feature>
<dbReference type="GO" id="GO:0005385">
    <property type="term" value="F:zinc ion transmembrane transporter activity"/>
    <property type="evidence" value="ECO:0007669"/>
    <property type="project" value="TreeGrafter"/>
</dbReference>
<evidence type="ECO:0000256" key="1">
    <source>
        <dbReference type="ARBA" id="ARBA00004141"/>
    </source>
</evidence>
<dbReference type="RefSeq" id="WP_114486968.1">
    <property type="nucleotide sequence ID" value="NZ_CBCSHM010000027.1"/>
</dbReference>
<evidence type="ECO:0000313" key="6">
    <source>
        <dbReference type="EMBL" id="RCV90815.1"/>
    </source>
</evidence>
<feature type="transmembrane region" description="Helical" evidence="5">
    <location>
        <begin position="6"/>
        <end position="30"/>
    </location>
</feature>
<protein>
    <submittedName>
        <fullName evidence="6">ZIP family metal transporter</fullName>
    </submittedName>
</protein>
<dbReference type="Proteomes" id="UP000253204">
    <property type="component" value="Unassembled WGS sequence"/>
</dbReference>
<proteinExistence type="predicted"/>
<evidence type="ECO:0000313" key="7">
    <source>
        <dbReference type="Proteomes" id="UP000253204"/>
    </source>
</evidence>
<comment type="subcellular location">
    <subcellularLocation>
        <location evidence="1">Membrane</location>
        <topology evidence="1">Multi-pass membrane protein</topology>
    </subcellularLocation>
</comment>
<dbReference type="PANTHER" id="PTHR11040:SF70">
    <property type="entry name" value="OS05G0316100 PROTEIN"/>
    <property type="match status" value="1"/>
</dbReference>
<evidence type="ECO:0000256" key="5">
    <source>
        <dbReference type="SAM" id="Phobius"/>
    </source>
</evidence>
<keyword evidence="2 5" id="KW-0812">Transmembrane</keyword>
<feature type="transmembrane region" description="Helical" evidence="5">
    <location>
        <begin position="37"/>
        <end position="55"/>
    </location>
</feature>
<comment type="caution">
    <text evidence="6">The sequence shown here is derived from an EMBL/GenBank/DDBJ whole genome shotgun (WGS) entry which is preliminary data.</text>
</comment>
<feature type="transmembrane region" description="Helical" evidence="5">
    <location>
        <begin position="179"/>
        <end position="212"/>
    </location>
</feature>
<evidence type="ECO:0000256" key="4">
    <source>
        <dbReference type="ARBA" id="ARBA00023136"/>
    </source>
</evidence>
<dbReference type="InterPro" id="IPR003689">
    <property type="entry name" value="ZIP"/>
</dbReference>
<evidence type="ECO:0000256" key="2">
    <source>
        <dbReference type="ARBA" id="ARBA00022692"/>
    </source>
</evidence>
<dbReference type="Pfam" id="PF02535">
    <property type="entry name" value="Zip"/>
    <property type="match status" value="1"/>
</dbReference>
<dbReference type="EMBL" id="QPIJ01000023">
    <property type="protein sequence ID" value="RCV90815.1"/>
    <property type="molecule type" value="Genomic_DNA"/>
</dbReference>
<sequence length="247" mass="26157">MSFDVTLWTVFVAAMITALATGLGAVPFLFVKQFSRYWLSLFNATAAGLMLAASHSLLVEGANNDPWLTMLGMVVGLALINVSDLWISRRGAPDISDLHGANARKALLILGIMTIHSFAEGVGVGVSYGGGEALGMFITTAIAVHNIPEGLAISLVLIPRGMSAWKAGGWSIFTSLPQPLMAVPAFLFVTLFAPFLPFGLGLAAGAMIWMVFAELVPDAMQDASSTAVATMVTLAFVLMFGFQYLIH</sequence>
<dbReference type="OrthoDB" id="9787346at2"/>
<feature type="transmembrane region" description="Helical" evidence="5">
    <location>
        <begin position="134"/>
        <end position="158"/>
    </location>
</feature>
<gene>
    <name evidence="6" type="ORF">DU506_10900</name>
</gene>
<feature type="transmembrane region" description="Helical" evidence="5">
    <location>
        <begin position="224"/>
        <end position="246"/>
    </location>
</feature>
<dbReference type="AlphaFoldDB" id="A0A368U188"/>
<name>A0A368U188_9GAMM</name>
<evidence type="ECO:0000256" key="3">
    <source>
        <dbReference type="ARBA" id="ARBA00022989"/>
    </source>
</evidence>
<dbReference type="PANTHER" id="PTHR11040">
    <property type="entry name" value="ZINC/IRON TRANSPORTER"/>
    <property type="match status" value="1"/>
</dbReference>
<keyword evidence="7" id="KW-1185">Reference proteome</keyword>
<keyword evidence="3 5" id="KW-1133">Transmembrane helix</keyword>
<accession>A0A368U188</accession>
<dbReference type="GO" id="GO:0016020">
    <property type="term" value="C:membrane"/>
    <property type="evidence" value="ECO:0007669"/>
    <property type="project" value="UniProtKB-SubCell"/>
</dbReference>
<keyword evidence="4 5" id="KW-0472">Membrane</keyword>
<reference evidence="6 7" key="1">
    <citation type="submission" date="2018-07" db="EMBL/GenBank/DDBJ databases">
        <title>Halomonas rutogse sp. nov., isolated from Lake TangqianCo on Tibetan Plateau.</title>
        <authorList>
            <person name="Lu H."/>
            <person name="Xing P."/>
            <person name="Wu Q."/>
        </authorList>
    </citation>
    <scope>NUCLEOTIDE SEQUENCE [LARGE SCALE GENOMIC DNA]</scope>
    <source>
        <strain evidence="6 7">TQ8S</strain>
    </source>
</reference>
<feature type="transmembrane region" description="Helical" evidence="5">
    <location>
        <begin position="67"/>
        <end position="87"/>
    </location>
</feature>
<organism evidence="6 7">
    <name type="scientific">Vreelandella rituensis</name>
    <dbReference type="NCBI Taxonomy" id="2282306"/>
    <lineage>
        <taxon>Bacteria</taxon>
        <taxon>Pseudomonadati</taxon>
        <taxon>Pseudomonadota</taxon>
        <taxon>Gammaproteobacteria</taxon>
        <taxon>Oceanospirillales</taxon>
        <taxon>Halomonadaceae</taxon>
        <taxon>Vreelandella</taxon>
    </lineage>
</organism>